<dbReference type="EMBL" id="DAAHNL010000032">
    <property type="protein sequence ID" value="HAB6716435.1"/>
    <property type="molecule type" value="Genomic_DNA"/>
</dbReference>
<evidence type="ECO:0000313" key="1">
    <source>
        <dbReference type="EMBL" id="HAB6716435.1"/>
    </source>
</evidence>
<reference evidence="1" key="2">
    <citation type="submission" date="2018-07" db="EMBL/GenBank/DDBJ databases">
        <authorList>
            <consortium name="NCBI Pathogen Detection Project"/>
        </authorList>
    </citation>
    <scope>NUCLEOTIDE SEQUENCE</scope>
    <source>
        <strain evidence="1">10-6337</strain>
    </source>
</reference>
<organism evidence="1">
    <name type="scientific">Salmonella enterica subsp. enterica serovar 4,[5],12:b:-</name>
    <dbReference type="NCBI Taxonomy" id="1340177"/>
    <lineage>
        <taxon>Bacteria</taxon>
        <taxon>Pseudomonadati</taxon>
        <taxon>Pseudomonadota</taxon>
        <taxon>Gammaproteobacteria</taxon>
        <taxon>Enterobacterales</taxon>
        <taxon>Enterobacteriaceae</taxon>
        <taxon>Salmonella</taxon>
    </lineage>
</organism>
<sequence length="69" mass="7830">MGTGLWINKLDVVTTDACFLPATMWREVPLSFPNRRGRESAAMAVILRSLSTGQAMNRLCIYKRERLCI</sequence>
<protein>
    <submittedName>
        <fullName evidence="1">Uncharacterized protein</fullName>
    </submittedName>
</protein>
<comment type="caution">
    <text evidence="1">The sequence shown here is derived from an EMBL/GenBank/DDBJ whole genome shotgun (WGS) entry which is preliminary data.</text>
</comment>
<reference evidence="1" key="1">
    <citation type="journal article" date="2018" name="Genome Biol.">
        <title>SKESA: strategic k-mer extension for scrupulous assemblies.</title>
        <authorList>
            <person name="Souvorov A."/>
            <person name="Agarwala R."/>
            <person name="Lipman D.J."/>
        </authorList>
    </citation>
    <scope>NUCLEOTIDE SEQUENCE</scope>
    <source>
        <strain evidence="1">10-6337</strain>
    </source>
</reference>
<accession>A0A6Y6DN13</accession>
<gene>
    <name evidence="1" type="ORF">GYI94_004592</name>
</gene>
<name>A0A6Y6DN13_SALET</name>
<proteinExistence type="predicted"/>
<dbReference type="AlphaFoldDB" id="A0A6Y6DN13"/>